<organism evidence="1 2">
    <name type="scientific">Natronorubrum aibiense</name>
    <dbReference type="NCBI Taxonomy" id="348826"/>
    <lineage>
        <taxon>Archaea</taxon>
        <taxon>Methanobacteriati</taxon>
        <taxon>Methanobacteriota</taxon>
        <taxon>Stenosarchaea group</taxon>
        <taxon>Halobacteria</taxon>
        <taxon>Halobacteriales</taxon>
        <taxon>Natrialbaceae</taxon>
        <taxon>Natronorubrum</taxon>
    </lineage>
</organism>
<accession>A0A5P9P8K0</accession>
<dbReference type="Gene3D" id="3.40.50.720">
    <property type="entry name" value="NAD(P)-binding Rossmann-like Domain"/>
    <property type="match status" value="1"/>
</dbReference>
<dbReference type="GeneID" id="42302973"/>
<name>A0A5P9P8K0_9EURY</name>
<dbReference type="RefSeq" id="WP_152943957.1">
    <property type="nucleotide sequence ID" value="NZ_CP045489.1"/>
</dbReference>
<keyword evidence="2" id="KW-1185">Reference proteome</keyword>
<dbReference type="AlphaFoldDB" id="A0A5P9P8K0"/>
<protein>
    <submittedName>
        <fullName evidence="1">Uncharacterized protein</fullName>
    </submittedName>
</protein>
<dbReference type="EMBL" id="CP045489">
    <property type="protein sequence ID" value="QFU84436.1"/>
    <property type="molecule type" value="Genomic_DNA"/>
</dbReference>
<proteinExistence type="predicted"/>
<dbReference type="Gene3D" id="3.30.1780.10">
    <property type="entry name" value="ornithine cyclodeaminase, domain 1"/>
    <property type="match status" value="1"/>
</dbReference>
<geneLocation type="plasmid" evidence="1 2">
    <name>unnamed1</name>
</geneLocation>
<evidence type="ECO:0000313" key="1">
    <source>
        <dbReference type="EMBL" id="QFU84436.1"/>
    </source>
</evidence>
<dbReference type="InterPro" id="IPR023401">
    <property type="entry name" value="ODC_N"/>
</dbReference>
<dbReference type="OrthoDB" id="214116at2157"/>
<keyword evidence="1" id="KW-0614">Plasmid</keyword>
<reference evidence="1 2" key="1">
    <citation type="journal article" date="2007" name="Int. J. Syst. Evol. Microbiol.">
        <title>Natronorubrum sulfidifaciens sp. nov., an extremely haloalkaliphilic archaeon isolated from Aiding salt lake in Xin-Jiang, China.</title>
        <authorList>
            <person name="Cui H.L."/>
            <person name="Tohty D."/>
            <person name="Liu H.C."/>
            <person name="Liu S.J."/>
            <person name="Oren A."/>
            <person name="Zhou P.J."/>
        </authorList>
    </citation>
    <scope>NUCLEOTIDE SEQUENCE [LARGE SCALE GENOMIC DNA]</scope>
    <source>
        <strain evidence="1 2">7-3</strain>
        <plasmid evidence="1">unnamed1</plasmid>
    </source>
</reference>
<evidence type="ECO:0000313" key="2">
    <source>
        <dbReference type="Proteomes" id="UP000326170"/>
    </source>
</evidence>
<dbReference type="KEGG" id="nas:GCU68_18050"/>
<dbReference type="Proteomes" id="UP000326170">
    <property type="component" value="Plasmid unnamed1"/>
</dbReference>
<gene>
    <name evidence="1" type="ORF">GCU68_18050</name>
</gene>
<sequence>MIDGGYDGRIREDDRAVFTLIGLGSIDIAIAEHVYRSGIEDGIGGEFLLSDTEMIEERWI</sequence>